<evidence type="ECO:0000256" key="1">
    <source>
        <dbReference type="ARBA" id="ARBA00004651"/>
    </source>
</evidence>
<keyword evidence="4 7" id="KW-0812">Transmembrane</keyword>
<name>B3QZY0_PHYMT</name>
<keyword evidence="3" id="KW-1003">Cell membrane</keyword>
<reference evidence="8 9" key="1">
    <citation type="journal article" date="2008" name="BMC Genomics">
        <title>The linear chromosome of the plant-pathogenic mycoplasma 'Candidatus Phytoplasma mali'.</title>
        <authorList>
            <person name="Kube M."/>
            <person name="Schneider B."/>
            <person name="Kuhl H."/>
            <person name="Dandekar T."/>
            <person name="Heitmann K."/>
            <person name="Migdoll A.M."/>
            <person name="Reinhardt R."/>
            <person name="Seemueller E."/>
        </authorList>
    </citation>
    <scope>NUCLEOTIDE SEQUENCE [LARGE SCALE GENOMIC DNA]</scope>
    <source>
        <strain evidence="8 9">AT</strain>
    </source>
</reference>
<organism evidence="9">
    <name type="scientific">Phytoplasma mali (strain AT)</name>
    <dbReference type="NCBI Taxonomy" id="482235"/>
    <lineage>
        <taxon>Bacteria</taxon>
        <taxon>Bacillati</taxon>
        <taxon>Mycoplasmatota</taxon>
        <taxon>Mollicutes</taxon>
        <taxon>Acholeplasmatales</taxon>
        <taxon>Acholeplasmataceae</taxon>
        <taxon>Candidatus Phytoplasma</taxon>
        <taxon>16SrX (Apple proliferation group)</taxon>
    </lineage>
</organism>
<keyword evidence="2" id="KW-0813">Transport</keyword>
<gene>
    <name evidence="8" type="ordered locus">ATP_00330</name>
</gene>
<dbReference type="AlphaFoldDB" id="B3QZY0"/>
<feature type="transmembrane region" description="Helical" evidence="7">
    <location>
        <begin position="89"/>
        <end position="107"/>
    </location>
</feature>
<protein>
    <submittedName>
        <fullName evidence="8">Probable transporter, permease component</fullName>
    </submittedName>
</protein>
<evidence type="ECO:0000256" key="5">
    <source>
        <dbReference type="ARBA" id="ARBA00022989"/>
    </source>
</evidence>
<proteinExistence type="predicted"/>
<evidence type="ECO:0000256" key="3">
    <source>
        <dbReference type="ARBA" id="ARBA00022475"/>
    </source>
</evidence>
<keyword evidence="5 7" id="KW-1133">Transmembrane helix</keyword>
<dbReference type="SUPFAM" id="SSF161098">
    <property type="entry name" value="MetI-like"/>
    <property type="match status" value="1"/>
</dbReference>
<evidence type="ECO:0000256" key="6">
    <source>
        <dbReference type="ARBA" id="ARBA00023136"/>
    </source>
</evidence>
<dbReference type="GO" id="GO:0048473">
    <property type="term" value="P:D-methionine transmembrane transport"/>
    <property type="evidence" value="ECO:0007669"/>
    <property type="project" value="TreeGrafter"/>
</dbReference>
<feature type="transmembrane region" description="Helical" evidence="7">
    <location>
        <begin position="59"/>
        <end position="83"/>
    </location>
</feature>
<dbReference type="Proteomes" id="UP000002020">
    <property type="component" value="Chromosome"/>
</dbReference>
<dbReference type="PANTHER" id="PTHR30450:SF1">
    <property type="entry name" value="D-METHIONINE TRANSPORT SYSTEM PERMEASE PROTEIN METI-RELATED"/>
    <property type="match status" value="1"/>
</dbReference>
<dbReference type="GO" id="GO:0005886">
    <property type="term" value="C:plasma membrane"/>
    <property type="evidence" value="ECO:0007669"/>
    <property type="project" value="UniProtKB-SubCell"/>
</dbReference>
<sequence>MDVVFLIKLMSKLKETLELSFISCFMGALLGFLLGISLYKTRKNDKIIKKIFYSTINKIINIFTHLPFIFFSLFTVLIFELFSKNNEKGGFICACFILTSYLTLVFAKKIEKMFIKNTKNYIFCLKKIIKNKNFISELTIQITSLFITGICYSTIAGGSFGGNNEGGLGLGVIAYEQYKNDQGFNVLICFIVIVLTIQIIYLIGNYLSQKIKINKNI</sequence>
<keyword evidence="9" id="KW-1185">Reference proteome</keyword>
<evidence type="ECO:0000256" key="2">
    <source>
        <dbReference type="ARBA" id="ARBA00022448"/>
    </source>
</evidence>
<dbReference type="InterPro" id="IPR051322">
    <property type="entry name" value="AA_ABC_Transporter_Permease"/>
</dbReference>
<evidence type="ECO:0000256" key="4">
    <source>
        <dbReference type="ARBA" id="ARBA00022692"/>
    </source>
</evidence>
<dbReference type="HOGENOM" id="CLU_1270126_0_0_14"/>
<evidence type="ECO:0000313" key="8">
    <source>
        <dbReference type="EMBL" id="CAP18517.1"/>
    </source>
</evidence>
<accession>B3QZY0</accession>
<dbReference type="STRING" id="37692.ATP_00330"/>
<dbReference type="Gene3D" id="1.10.3720.10">
    <property type="entry name" value="MetI-like"/>
    <property type="match status" value="1"/>
</dbReference>
<feature type="transmembrane region" description="Helical" evidence="7">
    <location>
        <begin position="134"/>
        <end position="155"/>
    </location>
</feature>
<comment type="subcellular location">
    <subcellularLocation>
        <location evidence="1">Cell membrane</location>
        <topology evidence="1">Multi-pass membrane protein</topology>
    </subcellularLocation>
</comment>
<keyword evidence="6 7" id="KW-0472">Membrane</keyword>
<dbReference type="PANTHER" id="PTHR30450">
    <property type="entry name" value="ABC TRANSPORTER PERMEASE"/>
    <property type="match status" value="1"/>
</dbReference>
<evidence type="ECO:0000256" key="7">
    <source>
        <dbReference type="SAM" id="Phobius"/>
    </source>
</evidence>
<dbReference type="EMBL" id="CU469464">
    <property type="protein sequence ID" value="CAP18517.1"/>
    <property type="molecule type" value="Genomic_DNA"/>
</dbReference>
<dbReference type="KEGG" id="pml:ATP_00330"/>
<dbReference type="InterPro" id="IPR035906">
    <property type="entry name" value="MetI-like_sf"/>
</dbReference>
<feature type="transmembrane region" description="Helical" evidence="7">
    <location>
        <begin position="20"/>
        <end position="39"/>
    </location>
</feature>
<evidence type="ECO:0000313" key="9">
    <source>
        <dbReference type="Proteomes" id="UP000002020"/>
    </source>
</evidence>
<feature type="transmembrane region" description="Helical" evidence="7">
    <location>
        <begin position="184"/>
        <end position="207"/>
    </location>
</feature>